<organism evidence="1 2">
    <name type="scientific">Pedobacter agri</name>
    <dbReference type="NCBI Taxonomy" id="454586"/>
    <lineage>
        <taxon>Bacteria</taxon>
        <taxon>Pseudomonadati</taxon>
        <taxon>Bacteroidota</taxon>
        <taxon>Sphingobacteriia</taxon>
        <taxon>Sphingobacteriales</taxon>
        <taxon>Sphingobacteriaceae</taxon>
        <taxon>Pedobacter</taxon>
    </lineage>
</organism>
<gene>
    <name evidence="1" type="ORF">OQZ29_22060</name>
</gene>
<proteinExistence type="predicted"/>
<dbReference type="EMBL" id="JAPJUH010000008">
    <property type="protein sequence ID" value="MCX3267461.1"/>
    <property type="molecule type" value="Genomic_DNA"/>
</dbReference>
<dbReference type="RefSeq" id="WP_010599818.1">
    <property type="nucleotide sequence ID" value="NZ_JAPJUH010000008.1"/>
</dbReference>
<dbReference type="Proteomes" id="UP001142592">
    <property type="component" value="Unassembled WGS sequence"/>
</dbReference>
<name>A0A9X3IB10_9SPHI</name>
<protein>
    <submittedName>
        <fullName evidence="1">Uncharacterized protein</fullName>
    </submittedName>
</protein>
<evidence type="ECO:0000313" key="1">
    <source>
        <dbReference type="EMBL" id="MCX3267461.1"/>
    </source>
</evidence>
<reference evidence="1" key="1">
    <citation type="submission" date="2022-11" db="EMBL/GenBank/DDBJ databases">
        <authorList>
            <person name="Graham C."/>
            <person name="Newman J.D."/>
        </authorList>
    </citation>
    <scope>NUCLEOTIDE SEQUENCE</scope>
    <source>
        <strain evidence="1">DSM 19486</strain>
    </source>
</reference>
<sequence>MDKKVQKQMFIVKSPCYKCKEMFNVALVNEEVGTGQIYGPEEFTKEEMRLAEEHGVLIKEQFSATRQESYYANTCPNCGVFVGQHFLFTEYFCEASYGGCEYETIDLA</sequence>
<keyword evidence="2" id="KW-1185">Reference proteome</keyword>
<evidence type="ECO:0000313" key="2">
    <source>
        <dbReference type="Proteomes" id="UP001142592"/>
    </source>
</evidence>
<dbReference type="AlphaFoldDB" id="A0A9X3IB10"/>
<comment type="caution">
    <text evidence="1">The sequence shown here is derived from an EMBL/GenBank/DDBJ whole genome shotgun (WGS) entry which is preliminary data.</text>
</comment>
<accession>A0A9X3IB10</accession>